<evidence type="ECO:0000256" key="4">
    <source>
        <dbReference type="SAM" id="SignalP"/>
    </source>
</evidence>
<dbReference type="AlphaFoldDB" id="A0A2D0MZT4"/>
<comment type="caution">
    <text evidence="5">The sequence shown here is derived from an EMBL/GenBank/DDBJ whole genome shotgun (WGS) entry which is preliminary data.</text>
</comment>
<dbReference type="InterPro" id="IPR036942">
    <property type="entry name" value="Beta-barrel_TonB_sf"/>
</dbReference>
<dbReference type="Proteomes" id="UP000223913">
    <property type="component" value="Unassembled WGS sequence"/>
</dbReference>
<dbReference type="EMBL" id="PDUD01000049">
    <property type="protein sequence ID" value="PHN01755.1"/>
    <property type="molecule type" value="Genomic_DNA"/>
</dbReference>
<evidence type="ECO:0000256" key="2">
    <source>
        <dbReference type="ARBA" id="ARBA00023136"/>
    </source>
</evidence>
<dbReference type="GO" id="GO:0009279">
    <property type="term" value="C:cell outer membrane"/>
    <property type="evidence" value="ECO:0007669"/>
    <property type="project" value="UniProtKB-SubCell"/>
</dbReference>
<feature type="chain" id="PRO_5012203659" description="TonB-dependent receptor" evidence="4">
    <location>
        <begin position="26"/>
        <end position="551"/>
    </location>
</feature>
<evidence type="ECO:0000313" key="6">
    <source>
        <dbReference type="Proteomes" id="UP000223913"/>
    </source>
</evidence>
<reference evidence="5 6" key="1">
    <citation type="submission" date="2017-10" db="EMBL/GenBank/DDBJ databases">
        <title>The draft genome sequence of Lewinella nigricans NBRC 102662.</title>
        <authorList>
            <person name="Wang K."/>
        </authorList>
    </citation>
    <scope>NUCLEOTIDE SEQUENCE [LARGE SCALE GENOMIC DNA]</scope>
    <source>
        <strain evidence="5 6">NBRC 102662</strain>
    </source>
</reference>
<sequence>MNINSIYRPLALLIFALGALQTAQAQDLPGGEVDVIKSFDARLLETDKINIRPELPPLDTITRLQTYSALNKTLEVEYLPPKIRPLAMSRDGLPESYNGFLKAGVGLPNAFYGEGSYYVTSVKNLDLGLYARHFAANNSKKVENQRFSETNGGIDGTYYFDQGFAVNGKLKYNRDALYFYGYNELNEQLDTSRTPISFEAEEIKQRFNIIDASASIFNGERTEADFNYFAGVETYLMRDNYASRENGLKLTLNAMKWFNNSDPLQLKLITDFTSFKNSEKQTLNNFYLQPSYTYHADRFKVKVGANIVSHEDNFSFFPDIEASVNIIEGLIGAYIGAGGDLQKNTFRSLSDYNPFIESKVQLENTRYYHFYGGIKGNFKGVDYNAQLGYKTAEDLALFVLSDPMDSIVRFNPVYDSVDVFLFKASLSAPIFKGFELIGSISQSIFSPQREEKAWHLPTLSVNATARYTTPDQNLRFTGEFFLENGVPFLNREGMADNLNALFDVSVGAEYYFTKNIGGFVQINNLANNRRQRWQDYPTFGLNALVGVSARF</sequence>
<comment type="subcellular location">
    <subcellularLocation>
        <location evidence="1">Cell outer membrane</location>
    </subcellularLocation>
</comment>
<dbReference type="OrthoDB" id="1264254at2"/>
<keyword evidence="6" id="KW-1185">Reference proteome</keyword>
<dbReference type="RefSeq" id="WP_099154801.1">
    <property type="nucleotide sequence ID" value="NZ_PDUD01000049.1"/>
</dbReference>
<keyword evidence="3" id="KW-0998">Cell outer membrane</keyword>
<proteinExistence type="predicted"/>
<evidence type="ECO:0000256" key="1">
    <source>
        <dbReference type="ARBA" id="ARBA00004442"/>
    </source>
</evidence>
<keyword evidence="4" id="KW-0732">Signal</keyword>
<feature type="signal peptide" evidence="4">
    <location>
        <begin position="1"/>
        <end position="25"/>
    </location>
</feature>
<evidence type="ECO:0008006" key="7">
    <source>
        <dbReference type="Google" id="ProtNLM"/>
    </source>
</evidence>
<organism evidence="5 6">
    <name type="scientific">Flavilitoribacter nigricans (strain ATCC 23147 / DSM 23189 / NBRC 102662 / NCIMB 1420 / SS-2)</name>
    <name type="common">Lewinella nigricans</name>
    <dbReference type="NCBI Taxonomy" id="1122177"/>
    <lineage>
        <taxon>Bacteria</taxon>
        <taxon>Pseudomonadati</taxon>
        <taxon>Bacteroidota</taxon>
        <taxon>Saprospiria</taxon>
        <taxon>Saprospirales</taxon>
        <taxon>Lewinellaceae</taxon>
        <taxon>Flavilitoribacter</taxon>
    </lineage>
</organism>
<dbReference type="Gene3D" id="2.40.170.20">
    <property type="entry name" value="TonB-dependent receptor, beta-barrel domain"/>
    <property type="match status" value="1"/>
</dbReference>
<name>A0A2D0MZT4_FLAN2</name>
<keyword evidence="2" id="KW-0472">Membrane</keyword>
<evidence type="ECO:0000256" key="3">
    <source>
        <dbReference type="ARBA" id="ARBA00023237"/>
    </source>
</evidence>
<evidence type="ECO:0000313" key="5">
    <source>
        <dbReference type="EMBL" id="PHN01755.1"/>
    </source>
</evidence>
<accession>A0A2D0MZT4</accession>
<protein>
    <recommendedName>
        <fullName evidence="7">TonB-dependent receptor</fullName>
    </recommendedName>
</protein>
<dbReference type="SUPFAM" id="SSF56935">
    <property type="entry name" value="Porins"/>
    <property type="match status" value="1"/>
</dbReference>
<gene>
    <name evidence="5" type="ORF">CRP01_35295</name>
</gene>